<name>A0A915A4J6_PARUN</name>
<evidence type="ECO:0000313" key="8">
    <source>
        <dbReference type="WBParaSite" id="PgR001X_g038_t01"/>
    </source>
</evidence>
<feature type="transmembrane region" description="Helical" evidence="5">
    <location>
        <begin position="296"/>
        <end position="320"/>
    </location>
</feature>
<feature type="transmembrane region" description="Helical" evidence="5">
    <location>
        <begin position="332"/>
        <end position="354"/>
    </location>
</feature>
<feature type="transmembrane region" description="Helical" evidence="5">
    <location>
        <begin position="382"/>
        <end position="409"/>
    </location>
</feature>
<organism evidence="7 8">
    <name type="scientific">Parascaris univalens</name>
    <name type="common">Nematode worm</name>
    <dbReference type="NCBI Taxonomy" id="6257"/>
    <lineage>
        <taxon>Eukaryota</taxon>
        <taxon>Metazoa</taxon>
        <taxon>Ecdysozoa</taxon>
        <taxon>Nematoda</taxon>
        <taxon>Chromadorea</taxon>
        <taxon>Rhabditida</taxon>
        <taxon>Spirurina</taxon>
        <taxon>Ascaridomorpha</taxon>
        <taxon>Ascaridoidea</taxon>
        <taxon>Ascarididae</taxon>
        <taxon>Parascaris</taxon>
    </lineage>
</organism>
<dbReference type="Proteomes" id="UP000887569">
    <property type="component" value="Unplaced"/>
</dbReference>
<dbReference type="GO" id="GO:0016020">
    <property type="term" value="C:membrane"/>
    <property type="evidence" value="ECO:0007669"/>
    <property type="project" value="UniProtKB-SubCell"/>
</dbReference>
<feature type="transmembrane region" description="Helical" evidence="5">
    <location>
        <begin position="466"/>
        <end position="496"/>
    </location>
</feature>
<dbReference type="PROSITE" id="PS50801">
    <property type="entry name" value="STAS"/>
    <property type="match status" value="1"/>
</dbReference>
<feature type="transmembrane region" description="Helical" evidence="5">
    <location>
        <begin position="139"/>
        <end position="164"/>
    </location>
</feature>
<evidence type="ECO:0000313" key="7">
    <source>
        <dbReference type="Proteomes" id="UP000887569"/>
    </source>
</evidence>
<dbReference type="InterPro" id="IPR011547">
    <property type="entry name" value="SLC26A/SulP_dom"/>
</dbReference>
<accession>A0A915A4J6</accession>
<dbReference type="SUPFAM" id="SSF52091">
    <property type="entry name" value="SpoIIaa-like"/>
    <property type="match status" value="1"/>
</dbReference>
<dbReference type="PANTHER" id="PTHR11814">
    <property type="entry name" value="SULFATE TRANSPORTER"/>
    <property type="match status" value="1"/>
</dbReference>
<keyword evidence="3 5" id="KW-1133">Transmembrane helix</keyword>
<feature type="transmembrane region" description="Helical" evidence="5">
    <location>
        <begin position="171"/>
        <end position="189"/>
    </location>
</feature>
<evidence type="ECO:0000256" key="1">
    <source>
        <dbReference type="ARBA" id="ARBA00004141"/>
    </source>
</evidence>
<feature type="domain" description="STAS" evidence="6">
    <location>
        <begin position="575"/>
        <end position="761"/>
    </location>
</feature>
<evidence type="ECO:0000256" key="4">
    <source>
        <dbReference type="ARBA" id="ARBA00023136"/>
    </source>
</evidence>
<feature type="transmembrane region" description="Helical" evidence="5">
    <location>
        <begin position="256"/>
        <end position="276"/>
    </location>
</feature>
<dbReference type="Pfam" id="PF01740">
    <property type="entry name" value="STAS"/>
    <property type="match status" value="1"/>
</dbReference>
<dbReference type="NCBIfam" id="TIGR00815">
    <property type="entry name" value="sulP"/>
    <property type="match status" value="1"/>
</dbReference>
<sequence>MSKKPSNLDGSDNAWYDMTFRFLWDRNMGPAEGSKHHSSYMQESSMEGNYYDKVAKNQVIFDEEFGLFTKSHRLTTKQAIAARIAENCRIRPSNICNAILDFIPILRWLPKYNIRQNLFYDIVGGLTVGIMNVPQGMAYASLAGLSPINGLYTSFFPAIVYMFFGTSRHNSLGVFAVVSLMVGSTNIRLSKQLSGASEADDNSNLTSLLNGISSDFPQTKSIDIVMALTLCVGLIQFAMALLRLDFLTTYMSDQVVKGFTTGAAVHVFVAQLNKIFGVTLPRHSGFGKLFRMLRDLIVQLPTANVATTVISAATIVILYVCKNHIAPRLTRFTKIPVPFDLFVIIIGTALSYIIQMETTFRMKVVGEIPLGLPAPSLPRLCLLPYVFGDAFAIAIIVLAVTVSMGSLFAKKHGYTIDIRQEFYAMGITECVTSLFPCFTSSTALTRSVIYEAAGTKTQLATVFSSLLMLLVIFVVGAFVKVLPVCLLSCIVLVALKGMLVQLSDLPRLWPLSKIDFTIWLFTFVATVVYDVIQGLTVGIAFALFMIIFRTQRSEVIKLGRMNHSAGSVYYRPLQRYRDACYVENVCCLHFEGPLLFVNAERFKKSCFEVLKPSPLHLLTKKAQSSESVATGVKVGPYCHVNLEPHPVKTHKRNASNVSIRSIRLDANVDDDQKKILTLGSFKGVSEIKFVVVDLSSVSYIDVMGSSALKEVYQGMKQHDIRLYYSSTQLSVLEFIKRCEFGDDLPLEEAFYPSTEDAIHAIDLFRVSASENSQPEAPSLVK</sequence>
<evidence type="ECO:0000259" key="6">
    <source>
        <dbReference type="PROSITE" id="PS50801"/>
    </source>
</evidence>
<feature type="transmembrane region" description="Helical" evidence="5">
    <location>
        <begin position="224"/>
        <end position="244"/>
    </location>
</feature>
<proteinExistence type="predicted"/>
<dbReference type="InterPro" id="IPR002645">
    <property type="entry name" value="STAS_dom"/>
</dbReference>
<dbReference type="GO" id="GO:0055085">
    <property type="term" value="P:transmembrane transport"/>
    <property type="evidence" value="ECO:0007669"/>
    <property type="project" value="InterPro"/>
</dbReference>
<keyword evidence="7" id="KW-1185">Reference proteome</keyword>
<comment type="subcellular location">
    <subcellularLocation>
        <location evidence="1">Membrane</location>
        <topology evidence="1">Multi-pass membrane protein</topology>
    </subcellularLocation>
</comment>
<dbReference type="Pfam" id="PF00916">
    <property type="entry name" value="Sulfate_transp"/>
    <property type="match status" value="1"/>
</dbReference>
<reference evidence="8" key="1">
    <citation type="submission" date="2022-11" db="UniProtKB">
        <authorList>
            <consortium name="WormBaseParasite"/>
        </authorList>
    </citation>
    <scope>IDENTIFICATION</scope>
</reference>
<dbReference type="InterPro" id="IPR001902">
    <property type="entry name" value="SLC26A/SulP_fam"/>
</dbReference>
<dbReference type="WBParaSite" id="PgR001X_g038_t01">
    <property type="protein sequence ID" value="PgR001X_g038_t01"/>
    <property type="gene ID" value="PgR001X_g038"/>
</dbReference>
<keyword evidence="2 5" id="KW-0812">Transmembrane</keyword>
<evidence type="ECO:0000256" key="2">
    <source>
        <dbReference type="ARBA" id="ARBA00022692"/>
    </source>
</evidence>
<evidence type="ECO:0000256" key="5">
    <source>
        <dbReference type="SAM" id="Phobius"/>
    </source>
</evidence>
<evidence type="ECO:0000256" key="3">
    <source>
        <dbReference type="ARBA" id="ARBA00022989"/>
    </source>
</evidence>
<protein>
    <submittedName>
        <fullName evidence="8">STAS domain-containing protein</fullName>
    </submittedName>
</protein>
<dbReference type="AlphaFoldDB" id="A0A915A4J6"/>
<dbReference type="InterPro" id="IPR036513">
    <property type="entry name" value="STAS_dom_sf"/>
</dbReference>
<feature type="transmembrane region" description="Helical" evidence="5">
    <location>
        <begin position="516"/>
        <end position="548"/>
    </location>
</feature>
<dbReference type="Gene3D" id="3.30.750.24">
    <property type="entry name" value="STAS domain"/>
    <property type="match status" value="1"/>
</dbReference>
<keyword evidence="4 5" id="KW-0472">Membrane</keyword>
<dbReference type="CDD" id="cd07042">
    <property type="entry name" value="STAS_SulP_like_sulfate_transporter"/>
    <property type="match status" value="1"/>
</dbReference>
<feature type="transmembrane region" description="Helical" evidence="5">
    <location>
        <begin position="117"/>
        <end position="133"/>
    </location>
</feature>